<dbReference type="EMBL" id="BARW01015148">
    <property type="protein sequence ID" value="GAI91351.1"/>
    <property type="molecule type" value="Genomic_DNA"/>
</dbReference>
<feature type="domain" description="DM13" evidence="1">
    <location>
        <begin position="44"/>
        <end position="141"/>
    </location>
</feature>
<dbReference type="AlphaFoldDB" id="X1TJ00"/>
<dbReference type="PROSITE" id="PS51549">
    <property type="entry name" value="DM13"/>
    <property type="match status" value="1"/>
</dbReference>
<name>X1TJ00_9ZZZZ</name>
<sequence length="143" mass="16169">MKYLVFVFFVVSTLACSKNGSTLNEPSAPLPMLDTMTANILWKGDLENGFYGACSGKVLIYKVGDSLKLRLEDFRVSNGPDLKVYISKEADPLSYYSLGSLQAFSGNQEYKIAQKIDFNTFRYVVIHCERFNHQFGKSLLRMP</sequence>
<accession>X1TJ00</accession>
<comment type="caution">
    <text evidence="2">The sequence shown here is derived from an EMBL/GenBank/DDBJ whole genome shotgun (WGS) entry which is preliminary data.</text>
</comment>
<dbReference type="PROSITE" id="PS51257">
    <property type="entry name" value="PROKAR_LIPOPROTEIN"/>
    <property type="match status" value="1"/>
</dbReference>
<evidence type="ECO:0000259" key="1">
    <source>
        <dbReference type="PROSITE" id="PS51549"/>
    </source>
</evidence>
<evidence type="ECO:0000313" key="2">
    <source>
        <dbReference type="EMBL" id="GAI91351.1"/>
    </source>
</evidence>
<proteinExistence type="predicted"/>
<organism evidence="2">
    <name type="scientific">marine sediment metagenome</name>
    <dbReference type="NCBI Taxonomy" id="412755"/>
    <lineage>
        <taxon>unclassified sequences</taxon>
        <taxon>metagenomes</taxon>
        <taxon>ecological metagenomes</taxon>
    </lineage>
</organism>
<reference evidence="2" key="1">
    <citation type="journal article" date="2014" name="Front. Microbiol.">
        <title>High frequency of phylogenetically diverse reductive dehalogenase-homologous genes in deep subseafloor sedimentary metagenomes.</title>
        <authorList>
            <person name="Kawai M."/>
            <person name="Futagami T."/>
            <person name="Toyoda A."/>
            <person name="Takaki Y."/>
            <person name="Nishi S."/>
            <person name="Hori S."/>
            <person name="Arai W."/>
            <person name="Tsubouchi T."/>
            <person name="Morono Y."/>
            <person name="Uchiyama I."/>
            <person name="Ito T."/>
            <person name="Fujiyama A."/>
            <person name="Inagaki F."/>
            <person name="Takami H."/>
        </authorList>
    </citation>
    <scope>NUCLEOTIDE SEQUENCE</scope>
    <source>
        <strain evidence="2">Expedition CK06-06</strain>
    </source>
</reference>
<protein>
    <recommendedName>
        <fullName evidence="1">DM13 domain-containing protein</fullName>
    </recommendedName>
</protein>
<dbReference type="Pfam" id="PF10517">
    <property type="entry name" value="DM13"/>
    <property type="match status" value="1"/>
</dbReference>
<gene>
    <name evidence="2" type="ORF">S12H4_26658</name>
</gene>
<dbReference type="InterPro" id="IPR019545">
    <property type="entry name" value="DM13_domain"/>
</dbReference>